<keyword evidence="2" id="KW-1185">Reference proteome</keyword>
<evidence type="ECO:0000313" key="2">
    <source>
        <dbReference type="Proteomes" id="UP000027120"/>
    </source>
</evidence>
<dbReference type="EMBL" id="KK784933">
    <property type="protein sequence ID" value="KDO60318.1"/>
    <property type="molecule type" value="Genomic_DNA"/>
</dbReference>
<feature type="non-terminal residue" evidence="1">
    <location>
        <position position="1"/>
    </location>
</feature>
<organism evidence="1 2">
    <name type="scientific">Citrus sinensis</name>
    <name type="common">Sweet orange</name>
    <name type="synonym">Citrus aurantium var. sinensis</name>
    <dbReference type="NCBI Taxonomy" id="2711"/>
    <lineage>
        <taxon>Eukaryota</taxon>
        <taxon>Viridiplantae</taxon>
        <taxon>Streptophyta</taxon>
        <taxon>Embryophyta</taxon>
        <taxon>Tracheophyta</taxon>
        <taxon>Spermatophyta</taxon>
        <taxon>Magnoliopsida</taxon>
        <taxon>eudicotyledons</taxon>
        <taxon>Gunneridae</taxon>
        <taxon>Pentapetalae</taxon>
        <taxon>rosids</taxon>
        <taxon>malvids</taxon>
        <taxon>Sapindales</taxon>
        <taxon>Rutaceae</taxon>
        <taxon>Aurantioideae</taxon>
        <taxon>Citrus</taxon>
    </lineage>
</organism>
<protein>
    <submittedName>
        <fullName evidence="1">Uncharacterized protein</fullName>
    </submittedName>
</protein>
<dbReference type="AlphaFoldDB" id="A0A067EYZ9"/>
<dbReference type="Proteomes" id="UP000027120">
    <property type="component" value="Unassembled WGS sequence"/>
</dbReference>
<sequence length="31" mass="3199">QVPVDQPCIALNMLAAMTDSPASASARKAKL</sequence>
<accession>A0A067EYZ9</accession>
<reference evidence="1 2" key="1">
    <citation type="submission" date="2014-04" db="EMBL/GenBank/DDBJ databases">
        <authorList>
            <consortium name="International Citrus Genome Consortium"/>
            <person name="Gmitter F."/>
            <person name="Chen C."/>
            <person name="Farmerie W."/>
            <person name="Harkins T."/>
            <person name="Desany B."/>
            <person name="Mohiuddin M."/>
            <person name="Kodira C."/>
            <person name="Borodovsky M."/>
            <person name="Lomsadze A."/>
            <person name="Burns P."/>
            <person name="Jenkins J."/>
            <person name="Prochnik S."/>
            <person name="Shu S."/>
            <person name="Chapman J."/>
            <person name="Pitluck S."/>
            <person name="Schmutz J."/>
            <person name="Rokhsar D."/>
        </authorList>
    </citation>
    <scope>NUCLEOTIDE SEQUENCE</scope>
</reference>
<proteinExistence type="predicted"/>
<name>A0A067EYZ9_CITSI</name>
<gene>
    <name evidence="1" type="ORF">CISIN_1g0122371mg</name>
</gene>
<evidence type="ECO:0000313" key="1">
    <source>
        <dbReference type="EMBL" id="KDO60318.1"/>
    </source>
</evidence>